<organism evidence="2 3">
    <name type="scientific">Pseudoxanthomonas dokdonensis</name>
    <dbReference type="NCBI Taxonomy" id="344882"/>
    <lineage>
        <taxon>Bacteria</taxon>
        <taxon>Pseudomonadati</taxon>
        <taxon>Pseudomonadota</taxon>
        <taxon>Gammaproteobacteria</taxon>
        <taxon>Lysobacterales</taxon>
        <taxon>Lysobacteraceae</taxon>
        <taxon>Pseudoxanthomonas</taxon>
    </lineage>
</organism>
<evidence type="ECO:0000313" key="2">
    <source>
        <dbReference type="EMBL" id="KRG71157.1"/>
    </source>
</evidence>
<accession>A0A0R0CNB9</accession>
<dbReference type="PATRIC" id="fig|344882.3.peg.2326"/>
<dbReference type="InterPro" id="IPR021675">
    <property type="entry name" value="DUF3261"/>
</dbReference>
<comment type="caution">
    <text evidence="2">The sequence shown here is derived from an EMBL/GenBank/DDBJ whole genome shotgun (WGS) entry which is preliminary data.</text>
</comment>
<feature type="signal peptide" evidence="1">
    <location>
        <begin position="1"/>
        <end position="19"/>
    </location>
</feature>
<proteinExistence type="predicted"/>
<evidence type="ECO:0000313" key="3">
    <source>
        <dbReference type="Proteomes" id="UP000052052"/>
    </source>
</evidence>
<feature type="chain" id="PRO_5006394365" description="DUF3261 domain-containing protein" evidence="1">
    <location>
        <begin position="20"/>
        <end position="188"/>
    </location>
</feature>
<name>A0A0R0CNB9_9GAMM</name>
<keyword evidence="1" id="KW-0732">Signal</keyword>
<dbReference type="STRING" id="344882.ABB29_04965"/>
<evidence type="ECO:0008006" key="4">
    <source>
        <dbReference type="Google" id="ProtNLM"/>
    </source>
</evidence>
<dbReference type="OrthoDB" id="6228084at2"/>
<evidence type="ECO:0000256" key="1">
    <source>
        <dbReference type="SAM" id="SignalP"/>
    </source>
</evidence>
<gene>
    <name evidence="2" type="ORF">ABB29_04965</name>
</gene>
<dbReference type="Proteomes" id="UP000052052">
    <property type="component" value="Unassembled WGS sequence"/>
</dbReference>
<dbReference type="PROSITE" id="PS51257">
    <property type="entry name" value="PROKAR_LIPOPROTEIN"/>
    <property type="match status" value="1"/>
</dbReference>
<reference evidence="2 3" key="1">
    <citation type="submission" date="2015-05" db="EMBL/GenBank/DDBJ databases">
        <title>Genome sequencing and analysis of members of genus Stenotrophomonas.</title>
        <authorList>
            <person name="Patil P.P."/>
            <person name="Midha S."/>
            <person name="Patil P.B."/>
        </authorList>
    </citation>
    <scope>NUCLEOTIDE SEQUENCE [LARGE SCALE GENOMIC DNA]</scope>
    <source>
        <strain evidence="2 3">DSM 21858</strain>
    </source>
</reference>
<keyword evidence="3" id="KW-1185">Reference proteome</keyword>
<dbReference type="Pfam" id="PF11659">
    <property type="entry name" value="DUF3261"/>
    <property type="match status" value="1"/>
</dbReference>
<dbReference type="AlphaFoldDB" id="A0A0R0CNB9"/>
<dbReference type="EMBL" id="LDJL01000004">
    <property type="protein sequence ID" value="KRG71157.1"/>
    <property type="molecule type" value="Genomic_DNA"/>
</dbReference>
<sequence length="188" mass="20427">MFRLSFCLCVLLVGCATQAPPAPVAAADTLPPLRLSPASLGRSLSLQQRLTFLADGRQRSVEALLEADPQQVQLLVLAMGQTGSRLRWDGQTLQEQRAAWLPPQVQGARVLDDLQLSLWPAPAIQAALPAGWQLQADGDHRVLSHDGQPRWTMQRLAADTIRLDNLVQGYQLTIETAAEAVPSDVPAQ</sequence>
<protein>
    <recommendedName>
        <fullName evidence="4">DUF3261 domain-containing protein</fullName>
    </recommendedName>
</protein>